<name>A0A0S4LML4_9BACT</name>
<protein>
    <submittedName>
        <fullName evidence="1">Uncharacterized protein</fullName>
    </submittedName>
</protein>
<dbReference type="AlphaFoldDB" id="A0A0S4LML4"/>
<reference evidence="2" key="1">
    <citation type="submission" date="2015-10" db="EMBL/GenBank/DDBJ databases">
        <authorList>
            <person name="Luecker S."/>
            <person name="Luecker S."/>
        </authorList>
    </citation>
    <scope>NUCLEOTIDE SEQUENCE [LARGE SCALE GENOMIC DNA]</scope>
</reference>
<proteinExistence type="predicted"/>
<organism evidence="1 2">
    <name type="scientific">Candidatus Nitrospira nitrificans</name>
    <dbReference type="NCBI Taxonomy" id="1742973"/>
    <lineage>
        <taxon>Bacteria</taxon>
        <taxon>Pseudomonadati</taxon>
        <taxon>Nitrospirota</taxon>
        <taxon>Nitrospiria</taxon>
        <taxon>Nitrospirales</taxon>
        <taxon>Nitrospiraceae</taxon>
        <taxon>Nitrospira</taxon>
    </lineage>
</organism>
<gene>
    <name evidence="1" type="ORF">COMA2_40014</name>
</gene>
<dbReference type="EMBL" id="CZPZ01000031">
    <property type="protein sequence ID" value="CUS37768.1"/>
    <property type="molecule type" value="Genomic_DNA"/>
</dbReference>
<accession>A0A0S4LML4</accession>
<dbReference type="RefSeq" id="WP_090899534.1">
    <property type="nucleotide sequence ID" value="NZ_CZPZ01000031.1"/>
</dbReference>
<keyword evidence="2" id="KW-1185">Reference proteome</keyword>
<dbReference type="STRING" id="1742973.COMA2_40014"/>
<evidence type="ECO:0000313" key="1">
    <source>
        <dbReference type="EMBL" id="CUS37768.1"/>
    </source>
</evidence>
<evidence type="ECO:0000313" key="2">
    <source>
        <dbReference type="Proteomes" id="UP000198736"/>
    </source>
</evidence>
<sequence length="102" mass="11757">MDSGKYGIDPMKTQAIRHCLEKQFADVTFSQNIRPTFVFHNNVAKQSWHLVFNEQFLADHMSVEELKHFVESKVISKVLKNPGKRIQISKLGDITVEEKNPS</sequence>
<dbReference type="Proteomes" id="UP000198736">
    <property type="component" value="Unassembled WGS sequence"/>
</dbReference>